<keyword evidence="2" id="KW-0175">Coiled coil</keyword>
<dbReference type="PANTHER" id="PTHR46917">
    <property type="entry name" value="MORN REPEAT-CONTAINING PROTEIN 2"/>
    <property type="match status" value="1"/>
</dbReference>
<feature type="compositionally biased region" description="Basic and acidic residues" evidence="3">
    <location>
        <begin position="439"/>
        <end position="451"/>
    </location>
</feature>
<evidence type="ECO:0000313" key="4">
    <source>
        <dbReference type="EMBL" id="EAR84340.2"/>
    </source>
</evidence>
<feature type="region of interest" description="Disordered" evidence="3">
    <location>
        <begin position="1360"/>
        <end position="1387"/>
    </location>
</feature>
<dbReference type="OrthoDB" id="10689368at2759"/>
<dbReference type="RefSeq" id="XP_001032003.2">
    <property type="nucleotide sequence ID" value="XM_001032003.2"/>
</dbReference>
<feature type="compositionally biased region" description="Low complexity" evidence="3">
    <location>
        <begin position="691"/>
        <end position="701"/>
    </location>
</feature>
<feature type="compositionally biased region" description="Polar residues" evidence="3">
    <location>
        <begin position="822"/>
        <end position="832"/>
    </location>
</feature>
<sequence length="3232" mass="370133">MKEQESGNLEKRIKLIEYRNGIYQGMIHPNEDRTNLGIYTWDSGEVYFGEWKHDMLDGEGILFFPFGGFIHGFFMKNKLNGAAFFKFSNGDIYEGFWRNGKLEGNCYKYFCDEERWILSDYKNGEFKKIISKGDGQPPSYVFNYITSTSDIAVKHQDDTFQQDGLKIEAINFNDGGQYLGLIKNSMPTSLGIFKYSDGKYDVGYYKDGSLDGLGRLNLHNGDVFDGFLQKGLFNGIGVFFQKQSCSWIYGNFENNKCVNILKKGQGAFPIEIIEKFRSENHRKAKKYIDKITPLDVYFAPMYNHIPIGPEKHNFYLDLSITNQANLSNNGGSQQKIPEQLPMKKVLPKDLTSSDYQSPPQKRSQSKGKTQQVPLKTPSVSSSLVSSANRQDNQNLKKDRQSSKSIGKSQTMQAQQQNPKIFVSQSSQGQDLKQSQQQQQDKKSNSKKEVPKKQNLVSPPPRQGRLGAQQQQSNQSSAKKSNLKKAKQNSSNSNKQRSRQSSVSKIQNEKQEIDQQSIHDYDNMVKLMSQHQEGQINISQSQGQNINFDEVFNTESSPKSQQIQQREFKQQKSLAQIIGSEEIDEPKQFPYQKSKSMAVFNSKKSSQASSVKQQNIHEIGNVSKISGIGQSDTSGVYKDNNRSGVANQGDFTGIIKPNIFGKKSSSAPKQAKQVQNKQKDDKSGTNNEQSDSDSSFSSYSSDRVVRKQTAPPTSGRKQIAIIKEEERMRSYSGTPANRFVESYTNRDYFGSRDDQVSSGGKSYKNEQDLRESLEEEENKQFLEAERLSKEEVESKIERAHDKKNNDQDEEYGHIKIKDIINVDDQSNQNSHVGEQSRKGADSTPHNQFITIQNQKNKPIQIQKNEQIISDKQGFNQIEKDNDTPISKKLEDLQHLAQNRDIQKMYQSKKSNSILELENIRNEIANYEQIAQQDLPQRSKKSKQGKKDTSRETSHPRTPQSIVTPKHLPSQSPNFQQSPILTSLPNPKIQYQQEEELDLEESEHVLDSIKQIKQQMIHQLNHLENKQREVTTPAASNFKYNIAPNFNIPNDENHILKDDSLNQDISPQNPIENFESPFKKDSLVYERENSQGRGRSTNHSRVENSRSYKYYTEEEANQIAQKIEQNLAFQGDQTNKQTKVSENERGENFINEESVQVGDINEEIQIDDQRAGREDRVVRSKLERDSEMHDIQEKQIQDSILQAEKLNQMLDGNTNQQRLNQIQSYQRQQNEQMRLSAQGQQEFLASQKIDEQNQNQKTQAAQINQQNQQGQSQQNIKNHSVAASPNSQSPINQIQQRSISPQSNSLNSSQITAGQVIQVVKEILPPTQQTTIYQKKLSDNAIQSTVVTKTIQPIVTTKIISPVRSRPSSQSNSPLTKQNQNALQNNSPGKFNSQIISQQLLPQQVLGQLQSIIGGGNSNQQGQQPANQNKIYSDRTQNRIVQAVNQQWKQKNPELFQNITPMEFYQSIVQRQNILKDLSPEQLEQLEQDIKTLKQMNVADDLQIILEQNISNVTSPLNASNNTDIKHYTFQGDDITPSLQRRKQEEELAATAAKTALDVTAAAEKARKEYEIQQQHLQNQLALTQNHTLLTQQQQKEIQELKKQQEEFIKQQLEIQKQQAEYLEKLQKQQALIIQQGEEQRKRHEEEKTRQLKEIEALEKQKNQRIIEEEERLKQLRDMQEMVRQQIEDDLQRKKLEDEEHRKRQKALFDKEQEILDRLQDEQVKLSQLQQEQARLQAQELENKKVRDMQLKMEEELRKKEEEKLEQLKIQSASLNEEIKNNQSRSEEERVKMHQLQLKYAEDQRKQQEILDELNSQKLLKENSQRQQDIIQQQDILEQQKQINEQQYALQQEQLRIQREREELEILQKQRNEESFINEQQRLAILQSKEQELEQQIRQQNQSFLAQQEELQRQKQQLESQKLDLILEQDRLKKKSDLDDAKLKDVEKNLQEQLSKIENEKDQQIQRDQEIQARVRQESINAQQEELQRQKQQIEFQKQDLIIEQERLRQKLKEEEEKRLEAERILQETILKKQLEDSATVQLKNQVDLEKLEQQKQIEIKLREQQEQIKREKEQLERERQQQEYEKQKQHEKEKEVIELQNALKQKQLFLEQQQRETQLKLEQQFKEQQEQMLREKTEIEKQKIIQEQQKQKQIELEQAAKQQEERLKQQKLLLELEQEQKKRDAEQQLRFQQEQIQKEKEEVQKQKELLAQMEREKIAMELARQQKEQEERRKIEEQEKRDNYFKKVDVFTKEIESRRGYISPRQSSLDIPPSTQVILNNPSTLENKDSSNLLFKTNQSASSSPINTNRSDIETMIRESQARLKQSIAQSVQQVDKIGQIVNPYQDISIKNSESAEAVKRSTHQPTTTQYPITNTNLQQESQPQKDILESYSQQKNIDLFNQIDKIVRSASQSASTSPIGTNNNKNNFGDSLDRLNRFTGSQVTQQTPSTEIKNQAQTDLDLQNRVNQIQNQSKSSESVISALPTPINSVQPIQTKTTQEQKNSSYIPTSDDFRGSLLLNNLEKSTQNQIRSDLFKSIEGVNSIVSPNSKNQNKSSFGDFSSQNQQQNKVQGVSDYTSYQYQSQVSSTPSNPIFQKIEPSALTNNNSANKQPLEKNNQYQLPSSVTFSALPSVTSYMPLTQSIQQNTVQGEGLLNRLDNKNDNKKQNANSQQNPVSEQIVDSILSEPFAPQPTANFDTRSSISSIKREPISYPGNTYTASVSGIPIQPYSSWTNPVSLNSSGGTAAFLGLPVSQQNKNSQPQTNQNSANQTLFVSFGNEKILGSNPLKSSVPGTNKDQILSGLPTYTPSILMSTSFSKLPNNSFNQGEKDKQSSVRSSGAVSNEYKQALYQKQNIIPASDQLTAGALKSNPTTYVSNQKPSINIGNINQGSYTTSSLTGVDAYIPLTTGASALISPRTQELNSYKITTSALVPSSRQVVIGNPSSIETSDQKYNKRLSITSDVIEEDPKRSNNQDSASKLGNNTLNSSAGFIGYKKKIKIQPSPQVIKETHLPVIRSNSNNNSKDSSFFLNNNSFSQNNPKIPNPTSVAAGNNNYILNNSFSNLNNSFSGAPKDTITAGTNFNNFLNSSFTDEKSKQQRNTLDKLNKQGQLNQVNGLIKSGESQQSQQKISQFNSPQSQKIASQLASTQNLNRFASPQSDTSRGSVSLTKKTNVTVVHTPGTEGAISLVRAIQNTYTYNEPTHNDDSFHNSSFNNLNKSLLDSQASQYLVYI</sequence>
<feature type="coiled-coil region" evidence="2">
    <location>
        <begin position="1558"/>
        <end position="1783"/>
    </location>
</feature>
<feature type="compositionally biased region" description="Polar residues" evidence="3">
    <location>
        <begin position="2544"/>
        <end position="2571"/>
    </location>
</feature>
<feature type="compositionally biased region" description="Polar residues" evidence="3">
    <location>
        <begin position="2973"/>
        <end position="2982"/>
    </location>
</feature>
<feature type="compositionally biased region" description="Low complexity" evidence="3">
    <location>
        <begin position="468"/>
        <end position="479"/>
    </location>
</feature>
<name>Q22GJ1_TETTS</name>
<dbReference type="InParanoid" id="Q22GJ1"/>
<feature type="compositionally biased region" description="Polar residues" evidence="3">
    <location>
        <begin position="402"/>
        <end position="418"/>
    </location>
</feature>
<dbReference type="SUPFAM" id="SSF82185">
    <property type="entry name" value="Histone H3 K4-specific methyltransferase SET7/9 N-terminal domain"/>
    <property type="match status" value="2"/>
</dbReference>
<accession>Q22GJ1</accession>
<feature type="region of interest" description="Disordered" evidence="3">
    <location>
        <begin position="928"/>
        <end position="980"/>
    </location>
</feature>
<feature type="region of interest" description="Disordered" evidence="3">
    <location>
        <begin position="621"/>
        <end position="843"/>
    </location>
</feature>
<dbReference type="GeneID" id="7823579"/>
<feature type="region of interest" description="Disordered" evidence="3">
    <location>
        <begin position="1084"/>
        <end position="1105"/>
    </location>
</feature>
<organism evidence="4 5">
    <name type="scientific">Tetrahymena thermophila (strain SB210)</name>
    <dbReference type="NCBI Taxonomy" id="312017"/>
    <lineage>
        <taxon>Eukaryota</taxon>
        <taxon>Sar</taxon>
        <taxon>Alveolata</taxon>
        <taxon>Ciliophora</taxon>
        <taxon>Intramacronucleata</taxon>
        <taxon>Oligohymenophorea</taxon>
        <taxon>Hymenostomatida</taxon>
        <taxon>Tetrahymenina</taxon>
        <taxon>Tetrahymenidae</taxon>
        <taxon>Tetrahymena</taxon>
    </lineage>
</organism>
<feature type="region of interest" description="Disordered" evidence="3">
    <location>
        <begin position="2544"/>
        <end position="2574"/>
    </location>
</feature>
<feature type="compositionally biased region" description="Polar residues" evidence="3">
    <location>
        <begin position="2492"/>
        <end position="2508"/>
    </location>
</feature>
<dbReference type="InterPro" id="IPR003409">
    <property type="entry name" value="MORN"/>
</dbReference>
<gene>
    <name evidence="4" type="ORF">TTHERM_00703320</name>
</gene>
<reference evidence="5" key="1">
    <citation type="journal article" date="2006" name="PLoS Biol.">
        <title>Macronuclear genome sequence of the ciliate Tetrahymena thermophila, a model eukaryote.</title>
        <authorList>
            <person name="Eisen J.A."/>
            <person name="Coyne R.S."/>
            <person name="Wu M."/>
            <person name="Wu D."/>
            <person name="Thiagarajan M."/>
            <person name="Wortman J.R."/>
            <person name="Badger J.H."/>
            <person name="Ren Q."/>
            <person name="Amedeo P."/>
            <person name="Jones K.M."/>
            <person name="Tallon L.J."/>
            <person name="Delcher A.L."/>
            <person name="Salzberg S.L."/>
            <person name="Silva J.C."/>
            <person name="Haas B.J."/>
            <person name="Majoros W.H."/>
            <person name="Farzad M."/>
            <person name="Carlton J.M."/>
            <person name="Smith R.K. Jr."/>
            <person name="Garg J."/>
            <person name="Pearlman R.E."/>
            <person name="Karrer K.M."/>
            <person name="Sun L."/>
            <person name="Manning G."/>
            <person name="Elde N.C."/>
            <person name="Turkewitz A.P."/>
            <person name="Asai D.J."/>
            <person name="Wilkes D.E."/>
            <person name="Wang Y."/>
            <person name="Cai H."/>
            <person name="Collins K."/>
            <person name="Stewart B.A."/>
            <person name="Lee S.R."/>
            <person name="Wilamowska K."/>
            <person name="Weinberg Z."/>
            <person name="Ruzzo W.L."/>
            <person name="Wloga D."/>
            <person name="Gaertig J."/>
            <person name="Frankel J."/>
            <person name="Tsao C.-C."/>
            <person name="Gorovsky M.A."/>
            <person name="Keeling P.J."/>
            <person name="Waller R.F."/>
            <person name="Patron N.J."/>
            <person name="Cherry J.M."/>
            <person name="Stover N.A."/>
            <person name="Krieger C.J."/>
            <person name="del Toro C."/>
            <person name="Ryder H.F."/>
            <person name="Williamson S.C."/>
            <person name="Barbeau R.A."/>
            <person name="Hamilton E.P."/>
            <person name="Orias E."/>
        </authorList>
    </citation>
    <scope>NUCLEOTIDE SEQUENCE [LARGE SCALE GENOMIC DNA]</scope>
    <source>
        <strain evidence="5">SB210</strain>
    </source>
</reference>
<evidence type="ECO:0000256" key="1">
    <source>
        <dbReference type="ARBA" id="ARBA00022737"/>
    </source>
</evidence>
<feature type="region of interest" description="Disordered" evidence="3">
    <location>
        <begin position="2492"/>
        <end position="2512"/>
    </location>
</feature>
<feature type="coiled-coil region" evidence="2">
    <location>
        <begin position="1841"/>
        <end position="2246"/>
    </location>
</feature>
<dbReference type="eggNOG" id="KOG0229">
    <property type="taxonomic scope" value="Eukaryota"/>
</dbReference>
<feature type="region of interest" description="Disordered" evidence="3">
    <location>
        <begin position="2655"/>
        <end position="2676"/>
    </location>
</feature>
<feature type="compositionally biased region" description="Basic and acidic residues" evidence="3">
    <location>
        <begin position="762"/>
        <end position="819"/>
    </location>
</feature>
<feature type="compositionally biased region" description="Polar residues" evidence="3">
    <location>
        <begin position="350"/>
        <end position="373"/>
    </location>
</feature>
<dbReference type="Proteomes" id="UP000009168">
    <property type="component" value="Unassembled WGS sequence"/>
</dbReference>
<feature type="compositionally biased region" description="Low complexity" evidence="3">
    <location>
        <begin position="1250"/>
        <end position="1276"/>
    </location>
</feature>
<feature type="region of interest" description="Disordered" evidence="3">
    <location>
        <begin position="1248"/>
        <end position="1305"/>
    </location>
</feature>
<feature type="compositionally biased region" description="Polar residues" evidence="3">
    <location>
        <begin position="1279"/>
        <end position="1295"/>
    </location>
</feature>
<dbReference type="Gene3D" id="2.20.110.10">
    <property type="entry name" value="Histone H3 K4-specific methyltransferase SET7/9 N-terminal domain"/>
    <property type="match status" value="2"/>
</dbReference>
<dbReference type="EMBL" id="GG662460">
    <property type="protein sequence ID" value="EAR84340.2"/>
    <property type="molecule type" value="Genomic_DNA"/>
</dbReference>
<feature type="compositionally biased region" description="Basic and acidic residues" evidence="3">
    <location>
        <begin position="943"/>
        <end position="953"/>
    </location>
</feature>
<feature type="region of interest" description="Disordered" evidence="3">
    <location>
        <begin position="2821"/>
        <end position="2840"/>
    </location>
</feature>
<dbReference type="InterPro" id="IPR052849">
    <property type="entry name" value="MORN_repeat_protein"/>
</dbReference>
<evidence type="ECO:0000313" key="5">
    <source>
        <dbReference type="Proteomes" id="UP000009168"/>
    </source>
</evidence>
<feature type="compositionally biased region" description="Polar residues" evidence="3">
    <location>
        <begin position="954"/>
        <end position="980"/>
    </location>
</feature>
<dbReference type="KEGG" id="tet:TTHERM_00703320"/>
<feature type="region of interest" description="Disordered" evidence="3">
    <location>
        <begin position="349"/>
        <end position="514"/>
    </location>
</feature>
<feature type="compositionally biased region" description="Low complexity" evidence="3">
    <location>
        <begin position="3017"/>
        <end position="3039"/>
    </location>
</feature>
<dbReference type="STRING" id="312017.Q22GJ1"/>
<proteinExistence type="predicted"/>
<dbReference type="HOGENOM" id="CLU_225158_0_0_1"/>
<keyword evidence="5" id="KW-1185">Reference proteome</keyword>
<feature type="region of interest" description="Disordered" evidence="3">
    <location>
        <begin position="3017"/>
        <end position="3043"/>
    </location>
</feature>
<feature type="region of interest" description="Disordered" evidence="3">
    <location>
        <begin position="2960"/>
        <end position="2982"/>
    </location>
</feature>
<feature type="compositionally biased region" description="Low complexity" evidence="3">
    <location>
        <begin position="423"/>
        <end position="438"/>
    </location>
</feature>
<evidence type="ECO:0000256" key="2">
    <source>
        <dbReference type="SAM" id="Coils"/>
    </source>
</evidence>
<dbReference type="SMART" id="SM00698">
    <property type="entry name" value="MORN"/>
    <property type="match status" value="3"/>
</dbReference>
<feature type="compositionally biased region" description="Low complexity" evidence="3">
    <location>
        <begin position="487"/>
        <end position="504"/>
    </location>
</feature>
<keyword evidence="1" id="KW-0677">Repeat</keyword>
<protein>
    <submittedName>
        <fullName evidence="4">MORN repeat protein, putative</fullName>
    </submittedName>
</protein>
<dbReference type="PANTHER" id="PTHR46917:SF1">
    <property type="entry name" value="MORN REPEAT-CONTAINING PROTEIN 2"/>
    <property type="match status" value="1"/>
</dbReference>
<evidence type="ECO:0000256" key="3">
    <source>
        <dbReference type="SAM" id="MobiDB-lite"/>
    </source>
</evidence>
<feature type="compositionally biased region" description="Polar residues" evidence="3">
    <location>
        <begin position="1364"/>
        <end position="1387"/>
    </location>
</feature>
<feature type="compositionally biased region" description="Low complexity" evidence="3">
    <location>
        <begin position="1296"/>
        <end position="1305"/>
    </location>
</feature>
<feature type="compositionally biased region" description="Low complexity" evidence="3">
    <location>
        <begin position="661"/>
        <end position="672"/>
    </location>
</feature>